<dbReference type="Pfam" id="PF00078">
    <property type="entry name" value="RVT_1"/>
    <property type="match status" value="1"/>
</dbReference>
<organism evidence="2 3">
    <name type="scientific">Araneus ventricosus</name>
    <name type="common">Orbweaver spider</name>
    <name type="synonym">Epeira ventricosa</name>
    <dbReference type="NCBI Taxonomy" id="182803"/>
    <lineage>
        <taxon>Eukaryota</taxon>
        <taxon>Metazoa</taxon>
        <taxon>Ecdysozoa</taxon>
        <taxon>Arthropoda</taxon>
        <taxon>Chelicerata</taxon>
        <taxon>Arachnida</taxon>
        <taxon>Araneae</taxon>
        <taxon>Araneomorphae</taxon>
        <taxon>Entelegynae</taxon>
        <taxon>Araneoidea</taxon>
        <taxon>Araneidae</taxon>
        <taxon>Araneus</taxon>
    </lineage>
</organism>
<dbReference type="PANTHER" id="PTHR19446">
    <property type="entry name" value="REVERSE TRANSCRIPTASES"/>
    <property type="match status" value="1"/>
</dbReference>
<dbReference type="AlphaFoldDB" id="A0A4Y2FMC3"/>
<dbReference type="SUPFAM" id="SSF56672">
    <property type="entry name" value="DNA/RNA polymerases"/>
    <property type="match status" value="1"/>
</dbReference>
<evidence type="ECO:0000313" key="3">
    <source>
        <dbReference type="Proteomes" id="UP000499080"/>
    </source>
</evidence>
<evidence type="ECO:0000259" key="1">
    <source>
        <dbReference type="PROSITE" id="PS50878"/>
    </source>
</evidence>
<evidence type="ECO:0000313" key="2">
    <source>
        <dbReference type="EMBL" id="GBM40784.1"/>
    </source>
</evidence>
<dbReference type="CDD" id="cd01650">
    <property type="entry name" value="RT_nLTR_like"/>
    <property type="match status" value="1"/>
</dbReference>
<comment type="caution">
    <text evidence="2">The sequence shown here is derived from an EMBL/GenBank/DDBJ whole genome shotgun (WGS) entry which is preliminary data.</text>
</comment>
<dbReference type="EMBL" id="BGPR01000943">
    <property type="protein sequence ID" value="GBM40784.1"/>
    <property type="molecule type" value="Genomic_DNA"/>
</dbReference>
<dbReference type="InterPro" id="IPR043502">
    <property type="entry name" value="DNA/RNA_pol_sf"/>
</dbReference>
<reference evidence="2 3" key="1">
    <citation type="journal article" date="2019" name="Sci. Rep.">
        <title>Orb-weaving spider Araneus ventricosus genome elucidates the spidroin gene catalogue.</title>
        <authorList>
            <person name="Kono N."/>
            <person name="Nakamura H."/>
            <person name="Ohtoshi R."/>
            <person name="Moran D.A.P."/>
            <person name="Shinohara A."/>
            <person name="Yoshida Y."/>
            <person name="Fujiwara M."/>
            <person name="Mori M."/>
            <person name="Tomita M."/>
            <person name="Arakawa K."/>
        </authorList>
    </citation>
    <scope>NUCLEOTIDE SEQUENCE [LARGE SCALE GENOMIC DNA]</scope>
</reference>
<name>A0A4Y2FMC3_ARAVE</name>
<dbReference type="PROSITE" id="PS50878">
    <property type="entry name" value="RT_POL"/>
    <property type="match status" value="1"/>
</dbReference>
<dbReference type="OrthoDB" id="6435385at2759"/>
<gene>
    <name evidence="2" type="ORF">AVEN_80794_1</name>
</gene>
<proteinExistence type="predicted"/>
<sequence length="211" mass="24217">MFVSAGPDNIPSELLKVDEPVLVDALHKILVIIWESEKLPTEWEVGSICPIFEKGDQFECRNYRGITLLNTAYKILSNLLFARLQPHTGRVIGNYHCGFRPQRSTVDQIHTLRQILEKTKEYNIKTFYLFIDFKAAHDSIKRDKLLKAMIEFNIPTKLVNLNKASLSNVRCRVKIQNHLSESFTAERGLRQGDSLACLLFNLALEKCIRVS</sequence>
<protein>
    <recommendedName>
        <fullName evidence="1">Reverse transcriptase domain-containing protein</fullName>
    </recommendedName>
</protein>
<feature type="domain" description="Reverse transcriptase" evidence="1">
    <location>
        <begin position="32"/>
        <end position="211"/>
    </location>
</feature>
<keyword evidence="3" id="KW-1185">Reference proteome</keyword>
<dbReference type="Proteomes" id="UP000499080">
    <property type="component" value="Unassembled WGS sequence"/>
</dbReference>
<accession>A0A4Y2FMC3</accession>
<dbReference type="GO" id="GO:0071897">
    <property type="term" value="P:DNA biosynthetic process"/>
    <property type="evidence" value="ECO:0007669"/>
    <property type="project" value="UniProtKB-ARBA"/>
</dbReference>
<dbReference type="InterPro" id="IPR000477">
    <property type="entry name" value="RT_dom"/>
</dbReference>